<dbReference type="EMBL" id="LT670844">
    <property type="protein sequence ID" value="SHK29669.1"/>
    <property type="molecule type" value="Genomic_DNA"/>
</dbReference>
<protein>
    <submittedName>
        <fullName evidence="2">Uncharacterized protein</fullName>
    </submittedName>
</protein>
<organism evidence="2 3">
    <name type="scientific">Bradyrhizobium lablabi</name>
    <dbReference type="NCBI Taxonomy" id="722472"/>
    <lineage>
        <taxon>Bacteria</taxon>
        <taxon>Pseudomonadati</taxon>
        <taxon>Pseudomonadota</taxon>
        <taxon>Alphaproteobacteria</taxon>
        <taxon>Hyphomicrobiales</taxon>
        <taxon>Nitrobacteraceae</taxon>
        <taxon>Bradyrhizobium</taxon>
    </lineage>
</organism>
<dbReference type="PROSITE" id="PS51257">
    <property type="entry name" value="PROKAR_LIPOPROTEIN"/>
    <property type="match status" value="1"/>
</dbReference>
<sequence>MNTARIVVLTIAVGAGGVTACLARGMDTRSFPAEPGAHLPSAGTLPPAQYSITDLNAADTSGDQAPTRGSIKLVRSGVSTPAMAQK</sequence>
<accession>A0A1M6RB27</accession>
<evidence type="ECO:0000313" key="3">
    <source>
        <dbReference type="Proteomes" id="UP000189935"/>
    </source>
</evidence>
<evidence type="ECO:0000313" key="2">
    <source>
        <dbReference type="EMBL" id="SHK29669.1"/>
    </source>
</evidence>
<name>A0A1M6RB27_9BRAD</name>
<feature type="region of interest" description="Disordered" evidence="1">
    <location>
        <begin position="56"/>
        <end position="86"/>
    </location>
</feature>
<dbReference type="AlphaFoldDB" id="A0A1M6RB27"/>
<evidence type="ECO:0000256" key="1">
    <source>
        <dbReference type="SAM" id="MobiDB-lite"/>
    </source>
</evidence>
<dbReference type="Proteomes" id="UP000189935">
    <property type="component" value="Chromosome I"/>
</dbReference>
<gene>
    <name evidence="2" type="ORF">SAMN05444159_2926</name>
</gene>
<reference evidence="2 3" key="1">
    <citation type="submission" date="2016-11" db="EMBL/GenBank/DDBJ databases">
        <authorList>
            <person name="Jaros S."/>
            <person name="Januszkiewicz K."/>
            <person name="Wedrychowicz H."/>
        </authorList>
    </citation>
    <scope>NUCLEOTIDE SEQUENCE [LARGE SCALE GENOMIC DNA]</scope>
    <source>
        <strain evidence="2 3">GAS499</strain>
    </source>
</reference>
<dbReference type="RefSeq" id="WP_079538865.1">
    <property type="nucleotide sequence ID" value="NZ_LT670844.1"/>
</dbReference>
<proteinExistence type="predicted"/>